<dbReference type="OrthoDB" id="7422991at2"/>
<evidence type="ECO:0000256" key="1">
    <source>
        <dbReference type="SAM" id="Phobius"/>
    </source>
</evidence>
<comment type="caution">
    <text evidence="2">The sequence shown here is derived from an EMBL/GenBank/DDBJ whole genome shotgun (WGS) entry which is preliminary data.</text>
</comment>
<gene>
    <name evidence="2" type="ORF">FSZ31_11065</name>
</gene>
<feature type="transmembrane region" description="Helical" evidence="1">
    <location>
        <begin position="28"/>
        <end position="48"/>
    </location>
</feature>
<sequence>MLYGTKALWAEFWTVVGEIWASPAWRRAAMFLFPYAGLLTGLCVAAHYGELTNAPLPRQFFFATDGGFGEWLEYSMTTAVAVLLFVMWRRDRVGVYLANAALFVYLTLDNSLQIHEQFGYAVGNAFADWSLPVRPNDIGEAALFAGVGFVWLVTLGLSLRKAQLRPAIYSLILAAGVLSTAFFGVIVDLMVVWGYHTPALREIETFIEDGGEFAMLCLTFLLAVSIYDIERRRRAQP</sequence>
<keyword evidence="3" id="KW-1185">Reference proteome</keyword>
<feature type="transmembrane region" description="Helical" evidence="1">
    <location>
        <begin position="68"/>
        <end position="86"/>
    </location>
</feature>
<feature type="transmembrane region" description="Helical" evidence="1">
    <location>
        <begin position="141"/>
        <end position="159"/>
    </location>
</feature>
<dbReference type="Proteomes" id="UP000321129">
    <property type="component" value="Unassembled WGS sequence"/>
</dbReference>
<dbReference type="RefSeq" id="WP_147123442.1">
    <property type="nucleotide sequence ID" value="NZ_VOPY01000003.1"/>
</dbReference>
<evidence type="ECO:0000313" key="3">
    <source>
        <dbReference type="Proteomes" id="UP000321129"/>
    </source>
</evidence>
<organism evidence="2 3">
    <name type="scientific">Flavisphingopyxis soli</name>
    <dbReference type="NCBI Taxonomy" id="2601267"/>
    <lineage>
        <taxon>Bacteria</taxon>
        <taxon>Pseudomonadati</taxon>
        <taxon>Pseudomonadota</taxon>
        <taxon>Alphaproteobacteria</taxon>
        <taxon>Sphingomonadales</taxon>
        <taxon>Sphingopyxidaceae</taxon>
        <taxon>Flavisphingopyxis</taxon>
    </lineage>
</organism>
<keyword evidence="1" id="KW-1133">Transmembrane helix</keyword>
<feature type="transmembrane region" description="Helical" evidence="1">
    <location>
        <begin position="93"/>
        <end position="108"/>
    </location>
</feature>
<protein>
    <submittedName>
        <fullName evidence="2">Uncharacterized protein</fullName>
    </submittedName>
</protein>
<dbReference type="EMBL" id="VOPY01000003">
    <property type="protein sequence ID" value="TXC68223.1"/>
    <property type="molecule type" value="Genomic_DNA"/>
</dbReference>
<evidence type="ECO:0000313" key="2">
    <source>
        <dbReference type="EMBL" id="TXC68223.1"/>
    </source>
</evidence>
<dbReference type="AlphaFoldDB" id="A0A5C6U5M6"/>
<reference evidence="2 3" key="1">
    <citation type="submission" date="2019-08" db="EMBL/GenBank/DDBJ databases">
        <title>Sphingorhabdus soil sp. nov., isolated from arctic soil.</title>
        <authorList>
            <person name="Liu Y."/>
        </authorList>
    </citation>
    <scope>NUCLEOTIDE SEQUENCE [LARGE SCALE GENOMIC DNA]</scope>
    <source>
        <strain evidence="2 3">D-2Q-5-6</strain>
    </source>
</reference>
<name>A0A5C6U5M6_9SPHN</name>
<keyword evidence="1" id="KW-0472">Membrane</keyword>
<feature type="transmembrane region" description="Helical" evidence="1">
    <location>
        <begin position="213"/>
        <end position="229"/>
    </location>
</feature>
<proteinExistence type="predicted"/>
<keyword evidence="1" id="KW-0812">Transmembrane</keyword>
<accession>A0A5C6U5M6</accession>
<feature type="transmembrane region" description="Helical" evidence="1">
    <location>
        <begin position="171"/>
        <end position="193"/>
    </location>
</feature>